<dbReference type="Proteomes" id="UP001519308">
    <property type="component" value="Unassembled WGS sequence"/>
</dbReference>
<feature type="transmembrane region" description="Helical" evidence="7">
    <location>
        <begin position="282"/>
        <end position="301"/>
    </location>
</feature>
<organism evidence="8 9">
    <name type="scientific">Clostridium punense</name>
    <dbReference type="NCBI Taxonomy" id="1054297"/>
    <lineage>
        <taxon>Bacteria</taxon>
        <taxon>Bacillati</taxon>
        <taxon>Bacillota</taxon>
        <taxon>Clostridia</taxon>
        <taxon>Eubacteriales</taxon>
        <taxon>Clostridiaceae</taxon>
        <taxon>Clostridium</taxon>
    </lineage>
</organism>
<dbReference type="InterPro" id="IPR052923">
    <property type="entry name" value="UPF0718"/>
</dbReference>
<dbReference type="EMBL" id="JAGGLL010000002">
    <property type="protein sequence ID" value="MBP2020494.1"/>
    <property type="molecule type" value="Genomic_DNA"/>
</dbReference>
<keyword evidence="6 7" id="KW-0472">Membrane</keyword>
<evidence type="ECO:0000256" key="5">
    <source>
        <dbReference type="ARBA" id="ARBA00022989"/>
    </source>
</evidence>
<keyword evidence="3" id="KW-1003">Cell membrane</keyword>
<reference evidence="8 9" key="1">
    <citation type="submission" date="2021-03" db="EMBL/GenBank/DDBJ databases">
        <title>Genomic Encyclopedia of Type Strains, Phase IV (KMG-IV): sequencing the most valuable type-strain genomes for metagenomic binning, comparative biology and taxonomic classification.</title>
        <authorList>
            <person name="Goeker M."/>
        </authorList>
    </citation>
    <scope>NUCLEOTIDE SEQUENCE [LARGE SCALE GENOMIC DNA]</scope>
    <source>
        <strain evidence="8 9">DSM 28650</strain>
    </source>
</reference>
<dbReference type="Pfam" id="PF03773">
    <property type="entry name" value="ArsP_1"/>
    <property type="match status" value="1"/>
</dbReference>
<feature type="transmembrane region" description="Helical" evidence="7">
    <location>
        <begin position="321"/>
        <end position="345"/>
    </location>
</feature>
<feature type="transmembrane region" description="Helical" evidence="7">
    <location>
        <begin position="153"/>
        <end position="173"/>
    </location>
</feature>
<feature type="transmembrane region" description="Helical" evidence="7">
    <location>
        <begin position="44"/>
        <end position="69"/>
    </location>
</feature>
<sequence length="346" mass="37672">MENRVIYEKRYELFIYAAIVGIIAISLLKLKTLEIIDGATLQNFAAIFISIILEGIPFILLGALISALIQVFVSEEAIAKIIPKNKILGFLGASLLGFIFPVCECAVIPIARRLIKKGLPLGLGVTFMLAVPIVNPVVLLSTYYAFYDKPSMVLMRGGFGILAAITIGLLVSLTEDGKSSPLKNKGYREEYGCYCGCDSNDVLNKYKSKLNIILEHSIREFLSISKYLIFGAFISAVFQTLVPRELISSLGNKPMASIGIMMALAFLLSICSEADAFIGRTFLSQFTTGSVLGFLLLGPMLDIKNTFMLLGNFKGKVAGKLVVYIGLIIFIIAAYTNVLTGFGVIK</sequence>
<comment type="similarity">
    <text evidence="2">Belongs to the UPF0718 family.</text>
</comment>
<evidence type="ECO:0000256" key="6">
    <source>
        <dbReference type="ARBA" id="ARBA00023136"/>
    </source>
</evidence>
<evidence type="ECO:0000256" key="7">
    <source>
        <dbReference type="SAM" id="Phobius"/>
    </source>
</evidence>
<accession>A0ABS4K1B2</accession>
<evidence type="ECO:0000256" key="2">
    <source>
        <dbReference type="ARBA" id="ARBA00006386"/>
    </source>
</evidence>
<evidence type="ECO:0000256" key="3">
    <source>
        <dbReference type="ARBA" id="ARBA00022475"/>
    </source>
</evidence>
<feature type="transmembrane region" description="Helical" evidence="7">
    <location>
        <begin position="254"/>
        <end position="270"/>
    </location>
</feature>
<evidence type="ECO:0000313" key="9">
    <source>
        <dbReference type="Proteomes" id="UP001519308"/>
    </source>
</evidence>
<comment type="subcellular location">
    <subcellularLocation>
        <location evidence="1">Cell membrane</location>
        <topology evidence="1">Multi-pass membrane protein</topology>
    </subcellularLocation>
</comment>
<comment type="caution">
    <text evidence="8">The sequence shown here is derived from an EMBL/GenBank/DDBJ whole genome shotgun (WGS) entry which is preliminary data.</text>
</comment>
<dbReference type="RefSeq" id="WP_021281565.1">
    <property type="nucleotide sequence ID" value="NZ_JAGGLL010000002.1"/>
</dbReference>
<keyword evidence="5 7" id="KW-1133">Transmembrane helix</keyword>
<dbReference type="InterPro" id="IPR005524">
    <property type="entry name" value="DUF318"/>
</dbReference>
<evidence type="ECO:0000313" key="8">
    <source>
        <dbReference type="EMBL" id="MBP2020494.1"/>
    </source>
</evidence>
<evidence type="ECO:0000256" key="4">
    <source>
        <dbReference type="ARBA" id="ARBA00022692"/>
    </source>
</evidence>
<dbReference type="PANTHER" id="PTHR34184:SF4">
    <property type="entry name" value="UPF0718 PROTEIN YCGR"/>
    <property type="match status" value="1"/>
</dbReference>
<protein>
    <submittedName>
        <fullName evidence="8">Uncharacterized membrane protein YraQ (UPF0718 family)</fullName>
    </submittedName>
</protein>
<gene>
    <name evidence="8" type="ORF">J2Z44_000278</name>
</gene>
<dbReference type="PANTHER" id="PTHR34184">
    <property type="entry name" value="UPF0718 PROTEIN YCGR"/>
    <property type="match status" value="1"/>
</dbReference>
<feature type="transmembrane region" description="Helical" evidence="7">
    <location>
        <begin position="89"/>
        <end position="111"/>
    </location>
</feature>
<proteinExistence type="inferred from homology"/>
<evidence type="ECO:0000256" key="1">
    <source>
        <dbReference type="ARBA" id="ARBA00004651"/>
    </source>
</evidence>
<feature type="transmembrane region" description="Helical" evidence="7">
    <location>
        <begin position="13"/>
        <end position="32"/>
    </location>
</feature>
<name>A0ABS4K1B2_9CLOT</name>
<feature type="transmembrane region" description="Helical" evidence="7">
    <location>
        <begin position="123"/>
        <end position="147"/>
    </location>
</feature>
<keyword evidence="4 7" id="KW-0812">Transmembrane</keyword>
<keyword evidence="9" id="KW-1185">Reference proteome</keyword>